<feature type="transmembrane region" description="Helical" evidence="1">
    <location>
        <begin position="221"/>
        <end position="241"/>
    </location>
</feature>
<feature type="transmembrane region" description="Helical" evidence="1">
    <location>
        <begin position="442"/>
        <end position="461"/>
    </location>
</feature>
<keyword evidence="1" id="KW-0812">Transmembrane</keyword>
<name>A0AA36JQ86_9DINO</name>
<protein>
    <submittedName>
        <fullName evidence="3">Uncharacterized protein</fullName>
    </submittedName>
</protein>
<feature type="transmembrane region" description="Helical" evidence="1">
    <location>
        <begin position="261"/>
        <end position="287"/>
    </location>
</feature>
<feature type="transmembrane region" description="Helical" evidence="1">
    <location>
        <begin position="168"/>
        <end position="189"/>
    </location>
</feature>
<gene>
    <name evidence="3" type="ORF">EVOR1521_LOCUS30368</name>
</gene>
<dbReference type="AlphaFoldDB" id="A0AA36JQ86"/>
<feature type="transmembrane region" description="Helical" evidence="1">
    <location>
        <begin position="308"/>
        <end position="328"/>
    </location>
</feature>
<evidence type="ECO:0000313" key="4">
    <source>
        <dbReference type="Proteomes" id="UP001178507"/>
    </source>
</evidence>
<feature type="chain" id="PRO_5041332320" evidence="2">
    <location>
        <begin position="24"/>
        <end position="1079"/>
    </location>
</feature>
<proteinExistence type="predicted"/>
<comment type="caution">
    <text evidence="3">The sequence shown here is derived from an EMBL/GenBank/DDBJ whole genome shotgun (WGS) entry which is preliminary data.</text>
</comment>
<dbReference type="Proteomes" id="UP001178507">
    <property type="component" value="Unassembled WGS sequence"/>
</dbReference>
<evidence type="ECO:0000256" key="1">
    <source>
        <dbReference type="SAM" id="Phobius"/>
    </source>
</evidence>
<evidence type="ECO:0000313" key="3">
    <source>
        <dbReference type="EMBL" id="CAJ1409201.1"/>
    </source>
</evidence>
<evidence type="ECO:0000256" key="2">
    <source>
        <dbReference type="SAM" id="SignalP"/>
    </source>
</evidence>
<keyword evidence="1" id="KW-1133">Transmembrane helix</keyword>
<reference evidence="3" key="1">
    <citation type="submission" date="2023-08" db="EMBL/GenBank/DDBJ databases">
        <authorList>
            <person name="Chen Y."/>
            <person name="Shah S."/>
            <person name="Dougan E. K."/>
            <person name="Thang M."/>
            <person name="Chan C."/>
        </authorList>
    </citation>
    <scope>NUCLEOTIDE SEQUENCE</scope>
</reference>
<keyword evidence="2" id="KW-0732">Signal</keyword>
<feature type="signal peptide" evidence="2">
    <location>
        <begin position="1"/>
        <end position="23"/>
    </location>
</feature>
<organism evidence="3 4">
    <name type="scientific">Effrenium voratum</name>
    <dbReference type="NCBI Taxonomy" id="2562239"/>
    <lineage>
        <taxon>Eukaryota</taxon>
        <taxon>Sar</taxon>
        <taxon>Alveolata</taxon>
        <taxon>Dinophyceae</taxon>
        <taxon>Suessiales</taxon>
        <taxon>Symbiodiniaceae</taxon>
        <taxon>Effrenium</taxon>
    </lineage>
</organism>
<keyword evidence="4" id="KW-1185">Reference proteome</keyword>
<sequence length="1079" mass="122319">MLNVSSMACRWAALWALSALALGIRISDDDTQAKEAAVGVCPPAWPLEEHISTYQANASTFQEVALFQEWKLSHHIDCSDPVGSATVLPEMDPENPVRDSKVLINIKLEEQDRTGQLFLCSSQQRCYAEIRLKRRERRLVDSLSSVLNYDTIKSFHTLPPQVCAIFEFMVLLTLAILLAVALWLMYLLYEAFKEESSRPWGFTTDRDKSDPQLRLPKPADIMFQAFVDVLFFVIGCGLFVLEGERFFRTYRDLSNTGFVLVLAFPLVFGCAGVLRIFLAASRCHLYYESLRHGMLLKLQEVQFWRDYLLLWFWVGVIITVGQAAQVVFWDRNNMWEDLKALLVFSSPLYYMISSMLDIQHAESQALQRHCILALEGISKDKPVEIGVRKDIEPIEEPSFVAMARQRKDFAETPPEASGSQLNVTDLRWVGFVSLKSSGANRIMLLLFNPLLLCTLLCLAGLSCSVCFRTITSKPELLNLRLIGGSTTKSFRPSLHHYQVLALKSQRLLGVSAEVNPTEISRLSMHQHSMPLASTTGASLAEAVSLEEDIYPVQVDVNVEDTASTTEYRVQVLKYGVLPESITFSGTTKSGKKFHRCVPWGYLWSANPLWVPEGLKSLEASLHYSHYVIALPWSKPHEDRFTTTFMPNTTKDDCERQYLRLHTATAQHSSTGGCFKVTQPSWRMCGQTSGKATDDFLKMLSGTIHGAICVRHWQAEGECQQLENAGASVLTTKNTSKFLPRPYEDSWEEGHFSVQLDMMVENTMFRILDSRSLYSPMQGITLTYQPLTSYQLFHIAAFSPGVKVRSGGWDPEISDHDSYNGQWRLKVYDSPRFKQAETMAIYIFSTDLDCYVSSLKVLALKRTWNLEPAPVTDAVCDLDSAAEVCDDGWKPTRGFQLPLQLFRDELSASGMHPLQLRAKRVCESMEGIEDPKLAPKLWIKMTFVYHPEMQLSVMNALAPNASYNLFACEENQCRIDLQRRTAPPQKFSLQLLAQLGPEHVLDLNPYQEANFKVLDIDQELCKITRVSRVKACGGKLNAMLLEVPLDFLPDGLIVTRIKTWIRSNRFWSPYPMILEIRIFN</sequence>
<accession>A0AA36JQ86</accession>
<keyword evidence="1" id="KW-0472">Membrane</keyword>
<dbReference type="EMBL" id="CAUJNA010003757">
    <property type="protein sequence ID" value="CAJ1409201.1"/>
    <property type="molecule type" value="Genomic_DNA"/>
</dbReference>